<reference evidence="2 3" key="1">
    <citation type="journal article" date="2024" name="G3 (Bethesda)">
        <title>Genome assembly of Hibiscus sabdariffa L. provides insights into metabolisms of medicinal natural products.</title>
        <authorList>
            <person name="Kim T."/>
        </authorList>
    </citation>
    <scope>NUCLEOTIDE SEQUENCE [LARGE SCALE GENOMIC DNA]</scope>
    <source>
        <strain evidence="2">TK-2024</strain>
        <tissue evidence="2">Old leaves</tissue>
    </source>
</reference>
<evidence type="ECO:0000256" key="1">
    <source>
        <dbReference type="SAM" id="MobiDB-lite"/>
    </source>
</evidence>
<comment type="caution">
    <text evidence="2">The sequence shown here is derived from an EMBL/GenBank/DDBJ whole genome shotgun (WGS) entry which is preliminary data.</text>
</comment>
<proteinExistence type="predicted"/>
<protein>
    <submittedName>
        <fullName evidence="2">Uncharacterized protein</fullName>
    </submittedName>
</protein>
<gene>
    <name evidence="2" type="ORF">V6N12_035020</name>
</gene>
<dbReference type="EMBL" id="JBBPBM010000097">
    <property type="protein sequence ID" value="KAK8508919.1"/>
    <property type="molecule type" value="Genomic_DNA"/>
</dbReference>
<accession>A0ABR2BP32</accession>
<keyword evidence="3" id="KW-1185">Reference proteome</keyword>
<feature type="compositionally biased region" description="Polar residues" evidence="1">
    <location>
        <begin position="11"/>
        <end position="22"/>
    </location>
</feature>
<organism evidence="2 3">
    <name type="scientific">Hibiscus sabdariffa</name>
    <name type="common">roselle</name>
    <dbReference type="NCBI Taxonomy" id="183260"/>
    <lineage>
        <taxon>Eukaryota</taxon>
        <taxon>Viridiplantae</taxon>
        <taxon>Streptophyta</taxon>
        <taxon>Embryophyta</taxon>
        <taxon>Tracheophyta</taxon>
        <taxon>Spermatophyta</taxon>
        <taxon>Magnoliopsida</taxon>
        <taxon>eudicotyledons</taxon>
        <taxon>Gunneridae</taxon>
        <taxon>Pentapetalae</taxon>
        <taxon>rosids</taxon>
        <taxon>malvids</taxon>
        <taxon>Malvales</taxon>
        <taxon>Malvaceae</taxon>
        <taxon>Malvoideae</taxon>
        <taxon>Hibiscus</taxon>
    </lineage>
</organism>
<evidence type="ECO:0000313" key="3">
    <source>
        <dbReference type="Proteomes" id="UP001472677"/>
    </source>
</evidence>
<dbReference type="Proteomes" id="UP001472677">
    <property type="component" value="Unassembled WGS sequence"/>
</dbReference>
<feature type="region of interest" description="Disordered" evidence="1">
    <location>
        <begin position="1"/>
        <end position="47"/>
    </location>
</feature>
<evidence type="ECO:0000313" key="2">
    <source>
        <dbReference type="EMBL" id="KAK8508919.1"/>
    </source>
</evidence>
<feature type="compositionally biased region" description="Low complexity" evidence="1">
    <location>
        <begin position="23"/>
        <end position="32"/>
    </location>
</feature>
<sequence length="76" mass="8357">MALLTMRPVQKNVSARKSNPTLSEFSSESSSESYRRSNQSTGSFKTVFMDGDKASENEEADLIYMGKSVLSDGLLN</sequence>
<name>A0ABR2BP32_9ROSI</name>